<dbReference type="EMBL" id="QFVR01000010">
    <property type="protein sequence ID" value="PWI25310.1"/>
    <property type="molecule type" value="Genomic_DNA"/>
</dbReference>
<dbReference type="Pfam" id="PF14540">
    <property type="entry name" value="NTF-like"/>
    <property type="match status" value="1"/>
</dbReference>
<dbReference type="InterPro" id="IPR054515">
    <property type="entry name" value="YgxA-like_substrate-bd"/>
</dbReference>
<evidence type="ECO:0000259" key="3">
    <source>
        <dbReference type="Pfam" id="PF22339"/>
    </source>
</evidence>
<evidence type="ECO:0000259" key="1">
    <source>
        <dbReference type="Pfam" id="PF14540"/>
    </source>
</evidence>
<name>A0A2U3ALA8_9BACL</name>
<protein>
    <recommendedName>
        <fullName evidence="6">Nucleotidyltransferase-like domain-containing protein</fullName>
    </recommendedName>
</protein>
<dbReference type="Gene3D" id="1.10.10.10">
    <property type="entry name" value="Winged helix-like DNA-binding domain superfamily/Winged helix DNA-binding domain"/>
    <property type="match status" value="1"/>
</dbReference>
<reference evidence="4 5" key="1">
    <citation type="submission" date="2018-05" db="EMBL/GenBank/DDBJ databases">
        <title>Kurthia sibirica genome sequence.</title>
        <authorList>
            <person name="Maclea K.S."/>
            <person name="Goen A.E."/>
        </authorList>
    </citation>
    <scope>NUCLEOTIDE SEQUENCE [LARGE SCALE GENOMIC DNA]</scope>
    <source>
        <strain evidence="4 5">ATCC 49154</strain>
    </source>
</reference>
<dbReference type="Gene3D" id="3.30.460.10">
    <property type="entry name" value="Beta Polymerase, domain 2"/>
    <property type="match status" value="1"/>
</dbReference>
<dbReference type="OrthoDB" id="2350973at2"/>
<feature type="domain" description="Nucleotidyltransferase-like" evidence="1">
    <location>
        <begin position="1"/>
        <end position="118"/>
    </location>
</feature>
<feature type="domain" description="YgxA-like helix-turn-helix" evidence="2">
    <location>
        <begin position="225"/>
        <end position="286"/>
    </location>
</feature>
<evidence type="ECO:0000259" key="2">
    <source>
        <dbReference type="Pfam" id="PF18576"/>
    </source>
</evidence>
<keyword evidence="5" id="KW-1185">Reference proteome</keyword>
<dbReference type="Pfam" id="PF22339">
    <property type="entry name" value="YgxA-like_sub_bind"/>
    <property type="match status" value="1"/>
</dbReference>
<comment type="caution">
    <text evidence="4">The sequence shown here is derived from an EMBL/GenBank/DDBJ whole genome shotgun (WGS) entry which is preliminary data.</text>
</comment>
<evidence type="ECO:0008006" key="6">
    <source>
        <dbReference type="Google" id="ProtNLM"/>
    </source>
</evidence>
<gene>
    <name evidence="4" type="ORF">DEX24_09340</name>
</gene>
<dbReference type="InterPro" id="IPR043519">
    <property type="entry name" value="NT_sf"/>
</dbReference>
<dbReference type="InterPro" id="IPR036388">
    <property type="entry name" value="WH-like_DNA-bd_sf"/>
</dbReference>
<dbReference type="Gene3D" id="1.20.120.330">
    <property type="entry name" value="Nucleotidyltransferases domain 2"/>
    <property type="match status" value="1"/>
</dbReference>
<dbReference type="InterPro" id="IPR029348">
    <property type="entry name" value="NTF-like"/>
</dbReference>
<dbReference type="RefSeq" id="WP_109306158.1">
    <property type="nucleotide sequence ID" value="NZ_BJUF01000034.1"/>
</dbReference>
<organism evidence="4 5">
    <name type="scientific">Kurthia sibirica</name>
    <dbReference type="NCBI Taxonomy" id="202750"/>
    <lineage>
        <taxon>Bacteria</taxon>
        <taxon>Bacillati</taxon>
        <taxon>Bacillota</taxon>
        <taxon>Bacilli</taxon>
        <taxon>Bacillales</taxon>
        <taxon>Caryophanaceae</taxon>
        <taxon>Kurthia</taxon>
    </lineage>
</organism>
<evidence type="ECO:0000313" key="5">
    <source>
        <dbReference type="Proteomes" id="UP000245938"/>
    </source>
</evidence>
<dbReference type="AlphaFoldDB" id="A0A2U3ALA8"/>
<proteinExistence type="predicted"/>
<accession>A0A2U3ALA8</accession>
<feature type="domain" description="YgxA-like substrate binding" evidence="3">
    <location>
        <begin position="120"/>
        <end position="218"/>
    </location>
</feature>
<dbReference type="Pfam" id="PF18576">
    <property type="entry name" value="HTH_52"/>
    <property type="match status" value="1"/>
</dbReference>
<evidence type="ECO:0000313" key="4">
    <source>
        <dbReference type="EMBL" id="PWI25310.1"/>
    </source>
</evidence>
<sequence length="288" mass="34420">MEHILRPIYQERAGDPNTLGAILVEKVDELSPTTDNFDSVLLLLVKEAELPIFTKHYTYNNRITAMHIITEAQLRKWLLLATNKKLVDWLYNGRVVFDRNEFVSTLRKELKDNPYYGRSIKMGIEFSKLLRRYQEGRVSFEQKNFFDAYHHMSESLLHLARLSIIEEGNYPELMVWNQVRYFNAEVYRLNEEFIMSSESIEQRLELVFLATEFMLNSKMEECSVHILRVMEEQTNWSIQQLHEQEELKNYSINLEVFIEYLVDKGYIDIERLETKTPNVYHRYYVVHG</sequence>
<dbReference type="Proteomes" id="UP000245938">
    <property type="component" value="Unassembled WGS sequence"/>
</dbReference>
<dbReference type="InterPro" id="IPR041143">
    <property type="entry name" value="YgxA_HTH"/>
</dbReference>